<dbReference type="SUPFAM" id="SSF46785">
    <property type="entry name" value="Winged helix' DNA-binding domain"/>
    <property type="match status" value="1"/>
</dbReference>
<dbReference type="RefSeq" id="WP_202242496.1">
    <property type="nucleotide sequence ID" value="NZ_JAESIY010000002.1"/>
</dbReference>
<dbReference type="PANTHER" id="PTHR33204:SF29">
    <property type="entry name" value="TRANSCRIPTIONAL REGULATOR"/>
    <property type="match status" value="1"/>
</dbReference>
<reference evidence="5" key="1">
    <citation type="submission" date="2021-01" db="EMBL/GenBank/DDBJ databases">
        <title>Fulvivirga kasyanovii gen. nov., sp nov., a novel member of the phylum Bacteroidetes isolated from seawater in a mussel farm.</title>
        <authorList>
            <person name="Zhao L.-H."/>
            <person name="Wang Z.-J."/>
        </authorList>
    </citation>
    <scope>NUCLEOTIDE SEQUENCE</scope>
    <source>
        <strain evidence="5">2943</strain>
    </source>
</reference>
<gene>
    <name evidence="5" type="ORF">JL102_03355</name>
</gene>
<dbReference type="InterPro" id="IPR036390">
    <property type="entry name" value="WH_DNA-bd_sf"/>
</dbReference>
<protein>
    <submittedName>
        <fullName evidence="5">Helix-turn-helix transcriptional regulator</fullName>
    </submittedName>
</protein>
<comment type="caution">
    <text evidence="5">The sequence shown here is derived from an EMBL/GenBank/DDBJ whole genome shotgun (WGS) entry which is preliminary data.</text>
</comment>
<keyword evidence="6" id="KW-1185">Reference proteome</keyword>
<dbReference type="Proteomes" id="UP000659388">
    <property type="component" value="Unassembled WGS sequence"/>
</dbReference>
<dbReference type="EMBL" id="JAESIY010000002">
    <property type="protein sequence ID" value="MBL3655150.1"/>
    <property type="molecule type" value="Genomic_DNA"/>
</dbReference>
<dbReference type="Pfam" id="PF01638">
    <property type="entry name" value="HxlR"/>
    <property type="match status" value="1"/>
</dbReference>
<dbReference type="AlphaFoldDB" id="A0A937JZC8"/>
<dbReference type="PANTHER" id="PTHR33204">
    <property type="entry name" value="TRANSCRIPTIONAL REGULATOR, MARR FAMILY"/>
    <property type="match status" value="1"/>
</dbReference>
<evidence type="ECO:0000256" key="2">
    <source>
        <dbReference type="ARBA" id="ARBA00023125"/>
    </source>
</evidence>
<dbReference type="Gene3D" id="1.10.10.10">
    <property type="entry name" value="Winged helix-like DNA-binding domain superfamily/Winged helix DNA-binding domain"/>
    <property type="match status" value="1"/>
</dbReference>
<feature type="domain" description="HTH hxlR-type" evidence="4">
    <location>
        <begin position="11"/>
        <end position="108"/>
    </location>
</feature>
<evidence type="ECO:0000256" key="3">
    <source>
        <dbReference type="ARBA" id="ARBA00023163"/>
    </source>
</evidence>
<organism evidence="5 6">
    <name type="scientific">Fulvivirga sediminis</name>
    <dbReference type="NCBI Taxonomy" id="2803949"/>
    <lineage>
        <taxon>Bacteria</taxon>
        <taxon>Pseudomonadati</taxon>
        <taxon>Bacteroidota</taxon>
        <taxon>Cytophagia</taxon>
        <taxon>Cytophagales</taxon>
        <taxon>Fulvivirgaceae</taxon>
        <taxon>Fulvivirga</taxon>
    </lineage>
</organism>
<evidence type="ECO:0000313" key="5">
    <source>
        <dbReference type="EMBL" id="MBL3655150.1"/>
    </source>
</evidence>
<dbReference type="PROSITE" id="PS51118">
    <property type="entry name" value="HTH_HXLR"/>
    <property type="match status" value="1"/>
</dbReference>
<evidence type="ECO:0000256" key="1">
    <source>
        <dbReference type="ARBA" id="ARBA00023015"/>
    </source>
</evidence>
<name>A0A937JZC8_9BACT</name>
<accession>A0A937JZC8</accession>
<keyword evidence="1" id="KW-0805">Transcription regulation</keyword>
<dbReference type="GO" id="GO:0003677">
    <property type="term" value="F:DNA binding"/>
    <property type="evidence" value="ECO:0007669"/>
    <property type="project" value="UniProtKB-KW"/>
</dbReference>
<evidence type="ECO:0000313" key="6">
    <source>
        <dbReference type="Proteomes" id="UP000659388"/>
    </source>
</evidence>
<sequence>MTRKKLAECNCSLADAMNSLGTKWKPIIICAIGKKTLRFGSIAALIHIISRKVLTEQLKELVADGILLREEHKEVPPRVEYSLSAKGLELLPIFKQLETWEQKYKKCD</sequence>
<dbReference type="InterPro" id="IPR036388">
    <property type="entry name" value="WH-like_DNA-bd_sf"/>
</dbReference>
<proteinExistence type="predicted"/>
<evidence type="ECO:0000259" key="4">
    <source>
        <dbReference type="PROSITE" id="PS51118"/>
    </source>
</evidence>
<dbReference type="InterPro" id="IPR002577">
    <property type="entry name" value="HTH_HxlR"/>
</dbReference>
<keyword evidence="2" id="KW-0238">DNA-binding</keyword>
<keyword evidence="3" id="KW-0804">Transcription</keyword>